<evidence type="ECO:0000313" key="3">
    <source>
        <dbReference type="EMBL" id="NUT88443.1"/>
    </source>
</evidence>
<gene>
    <name evidence="3" type="ORF">HNO91_18560</name>
</gene>
<organism evidence="3 4">
    <name type="scientific">Pseudomonas corrugata</name>
    <dbReference type="NCBI Taxonomy" id="47879"/>
    <lineage>
        <taxon>Bacteria</taxon>
        <taxon>Pseudomonadati</taxon>
        <taxon>Pseudomonadota</taxon>
        <taxon>Gammaproteobacteria</taxon>
        <taxon>Pseudomonadales</taxon>
        <taxon>Pseudomonadaceae</taxon>
        <taxon>Pseudomonas</taxon>
    </lineage>
</organism>
<evidence type="ECO:0000313" key="4">
    <source>
        <dbReference type="Proteomes" id="UP000536720"/>
    </source>
</evidence>
<dbReference type="PANTHER" id="PTHR10515">
    <property type="entry name" value="THYMIDINE PHOSPHORYLASE"/>
    <property type="match status" value="1"/>
</dbReference>
<accession>A0A7Y5Z7I5</accession>
<dbReference type="SUPFAM" id="SSF52418">
    <property type="entry name" value="Nucleoside phosphorylase/phosphoribosyltransferase catalytic domain"/>
    <property type="match status" value="1"/>
</dbReference>
<evidence type="ECO:0000256" key="1">
    <source>
        <dbReference type="ARBA" id="ARBA00022676"/>
    </source>
</evidence>
<reference evidence="3 4" key="1">
    <citation type="journal article" date="2020" name="Front. Plant Sci.">
        <title>Isolation of Rhizosphere Bacteria That Improve Quality and Water Stress Tolerance in Greenhouse Ornamentals.</title>
        <authorList>
            <person name="Nordstedt N.P."/>
            <person name="Jones M.L."/>
        </authorList>
    </citation>
    <scope>NUCLEOTIDE SEQUENCE [LARGE SCALE GENOMIC DNA]</scope>
    <source>
        <strain evidence="3 4">C7D2</strain>
    </source>
</reference>
<dbReference type="Gene3D" id="3.40.1030.10">
    <property type="entry name" value="Nucleoside phosphorylase/phosphoribosyltransferase catalytic domain"/>
    <property type="match status" value="1"/>
</dbReference>
<protein>
    <recommendedName>
        <fullName evidence="5">Thymidine phosphorylase</fullName>
    </recommendedName>
</protein>
<dbReference type="Proteomes" id="UP000536720">
    <property type="component" value="Unassembled WGS sequence"/>
</dbReference>
<dbReference type="PANTHER" id="PTHR10515:SF0">
    <property type="entry name" value="THYMIDINE PHOSPHORYLASE"/>
    <property type="match status" value="1"/>
</dbReference>
<dbReference type="RefSeq" id="WP_175363267.1">
    <property type="nucleotide sequence ID" value="NZ_JABFMR010000017.1"/>
</dbReference>
<evidence type="ECO:0008006" key="5">
    <source>
        <dbReference type="Google" id="ProtNLM"/>
    </source>
</evidence>
<dbReference type="GO" id="GO:0006206">
    <property type="term" value="P:pyrimidine nucleobase metabolic process"/>
    <property type="evidence" value="ECO:0007669"/>
    <property type="project" value="InterPro"/>
</dbReference>
<dbReference type="EMBL" id="JABFMR010000017">
    <property type="protein sequence ID" value="NUT88443.1"/>
    <property type="molecule type" value="Genomic_DNA"/>
</dbReference>
<dbReference type="InterPro" id="IPR035902">
    <property type="entry name" value="Nuc_phospho_transferase"/>
</dbReference>
<dbReference type="GO" id="GO:0004645">
    <property type="term" value="F:1,4-alpha-oligoglucan phosphorylase activity"/>
    <property type="evidence" value="ECO:0007669"/>
    <property type="project" value="InterPro"/>
</dbReference>
<name>A0A7Y5Z7I5_9PSED</name>
<sequence>MKQSAALTLALSAAAIRQGRDAPASLSLPLTAAQSGCALRLSETSGLSVQGAAEESISSAKTVIGRIFYKESEAASILGKAVPLHIFEKVAGNWFSSGPLDEYREIAAGYWLADAFIRGVAPSEAAELTQFLAGKLPAVQSRNTASVRRYPTGGISEKQALILPPIMRALAREFQWCSPFLVAGKLAHTGGTRDKLAVIPGFKLASVAELSSWNGVDRPVRYFSAGADLCPRDAMMYRLRGETGTVADMGLMASSIMSKQIALPADVIILDILFGPTAFLKNLSEAESFGEACEAIGKLSKVKIMPKVRASKNILGRSVGASTEIVEAAEILRGSICTDAGRAEIATSISFLKCFAEALGLDSDVVCKRAETVISNGEAFSAMLGLFSDHGVDNDYIKLFSSDPRNAVLGSLEKTTVFASSSGVLMWDAMAVADIANHQINSSTDRKLAAGKISRGGIELLAGDGELVNRGDPLAIIYGEKTKAVVSSLSSAASIVT</sequence>
<comment type="caution">
    <text evidence="3">The sequence shown here is derived from an EMBL/GenBank/DDBJ whole genome shotgun (WGS) entry which is preliminary data.</text>
</comment>
<proteinExistence type="predicted"/>
<dbReference type="AlphaFoldDB" id="A0A7Y5Z7I5"/>
<dbReference type="InterPro" id="IPR000053">
    <property type="entry name" value="Thymidine/pyrmidine_PPase"/>
</dbReference>
<dbReference type="GO" id="GO:0006213">
    <property type="term" value="P:pyrimidine nucleoside metabolic process"/>
    <property type="evidence" value="ECO:0007669"/>
    <property type="project" value="InterPro"/>
</dbReference>
<dbReference type="GO" id="GO:0016763">
    <property type="term" value="F:pentosyltransferase activity"/>
    <property type="evidence" value="ECO:0007669"/>
    <property type="project" value="InterPro"/>
</dbReference>
<keyword evidence="1" id="KW-0328">Glycosyltransferase</keyword>
<evidence type="ECO:0000256" key="2">
    <source>
        <dbReference type="ARBA" id="ARBA00022679"/>
    </source>
</evidence>
<dbReference type="GO" id="GO:0005829">
    <property type="term" value="C:cytosol"/>
    <property type="evidence" value="ECO:0007669"/>
    <property type="project" value="TreeGrafter"/>
</dbReference>
<dbReference type="InterPro" id="IPR036566">
    <property type="entry name" value="PYNP-like_C_sf"/>
</dbReference>
<keyword evidence="2" id="KW-0808">Transferase</keyword>
<dbReference type="Gene3D" id="3.90.1170.30">
    <property type="entry name" value="Pyrimidine nucleoside phosphorylase-like, C-terminal domain"/>
    <property type="match status" value="1"/>
</dbReference>